<dbReference type="PANTHER" id="PTHR15283:SF5">
    <property type="entry name" value="NEUROBLASTOMA SUPPRESSOR OF TUMORIGENICITY 1"/>
    <property type="match status" value="1"/>
</dbReference>
<evidence type="ECO:0000256" key="3">
    <source>
        <dbReference type="ARBA" id="ARBA00022729"/>
    </source>
</evidence>
<keyword evidence="4" id="KW-1015">Disulfide bond</keyword>
<keyword evidence="9" id="KW-1185">Reference proteome</keyword>
<evidence type="ECO:0000256" key="4">
    <source>
        <dbReference type="ARBA" id="ARBA00023157"/>
    </source>
</evidence>
<dbReference type="Pfam" id="PF03045">
    <property type="entry name" value="DAN"/>
    <property type="match status" value="1"/>
</dbReference>
<organism evidence="8 9">
    <name type="scientific">Orchesella dallaii</name>
    <dbReference type="NCBI Taxonomy" id="48710"/>
    <lineage>
        <taxon>Eukaryota</taxon>
        <taxon>Metazoa</taxon>
        <taxon>Ecdysozoa</taxon>
        <taxon>Arthropoda</taxon>
        <taxon>Hexapoda</taxon>
        <taxon>Collembola</taxon>
        <taxon>Entomobryomorpha</taxon>
        <taxon>Entomobryoidea</taxon>
        <taxon>Orchesellidae</taxon>
        <taxon>Orchesellinae</taxon>
        <taxon>Orchesella</taxon>
    </lineage>
</organism>
<evidence type="ECO:0000256" key="2">
    <source>
        <dbReference type="ARBA" id="ARBA00022525"/>
    </source>
</evidence>
<dbReference type="InterPro" id="IPR029034">
    <property type="entry name" value="Cystine-knot_cytokine"/>
</dbReference>
<dbReference type="EMBL" id="CAXLJM020000160">
    <property type="protein sequence ID" value="CAL8143786.1"/>
    <property type="molecule type" value="Genomic_DNA"/>
</dbReference>
<evidence type="ECO:0000313" key="9">
    <source>
        <dbReference type="Proteomes" id="UP001642540"/>
    </source>
</evidence>
<accession>A0ABP1S688</accession>
<evidence type="ECO:0000259" key="7">
    <source>
        <dbReference type="Pfam" id="PF03045"/>
    </source>
</evidence>
<evidence type="ECO:0000256" key="5">
    <source>
        <dbReference type="SAM" id="MobiDB-lite"/>
    </source>
</evidence>
<sequence>MAFHQSSVKHSLFGLFVIGCFTVFQADCRAHHKVHNLALYPERHSWCQATPIRQEISHPPECEPTVIDNVVCLGACFSYSVPRAQDYEPIAPYCDKCDKTVTSWTVVTLNCTSESNGETYQLPRNVELIQNCSCVDCNDNSIRQHVESNEEENATLEEDDIPDTIEGNDLHDTHRHQSPQNPDDILRGIPTRHKLQSVVSAESHELSNADLQRMIQENKIPSDDDHDQGDAARRERQRSAAAAVSTAADHDL</sequence>
<feature type="region of interest" description="Disordered" evidence="5">
    <location>
        <begin position="211"/>
        <end position="252"/>
    </location>
</feature>
<feature type="domain" description="DAN" evidence="7">
    <location>
        <begin position="43"/>
        <end position="135"/>
    </location>
</feature>
<reference evidence="8 9" key="1">
    <citation type="submission" date="2024-08" db="EMBL/GenBank/DDBJ databases">
        <authorList>
            <person name="Cucini C."/>
            <person name="Frati F."/>
        </authorList>
    </citation>
    <scope>NUCLEOTIDE SEQUENCE [LARGE SCALE GENOMIC DNA]</scope>
</reference>
<name>A0ABP1S688_9HEXA</name>
<feature type="region of interest" description="Disordered" evidence="5">
    <location>
        <begin position="147"/>
        <end position="187"/>
    </location>
</feature>
<dbReference type="Gene3D" id="2.10.90.10">
    <property type="entry name" value="Cystine-knot cytokines"/>
    <property type="match status" value="1"/>
</dbReference>
<feature type="compositionally biased region" description="Acidic residues" evidence="5">
    <location>
        <begin position="149"/>
        <end position="163"/>
    </location>
</feature>
<evidence type="ECO:0000256" key="6">
    <source>
        <dbReference type="SAM" id="SignalP"/>
    </source>
</evidence>
<comment type="caution">
    <text evidence="8">The sequence shown here is derived from an EMBL/GenBank/DDBJ whole genome shotgun (WGS) entry which is preliminary data.</text>
</comment>
<gene>
    <name evidence="8" type="ORF">ODALV1_LOCUS29896</name>
</gene>
<proteinExistence type="predicted"/>
<feature type="compositionally biased region" description="Basic and acidic residues" evidence="5">
    <location>
        <begin position="220"/>
        <end position="238"/>
    </location>
</feature>
<feature type="chain" id="PRO_5046964491" description="DAN domain-containing protein" evidence="6">
    <location>
        <begin position="31"/>
        <end position="252"/>
    </location>
</feature>
<keyword evidence="3 6" id="KW-0732">Signal</keyword>
<feature type="compositionally biased region" description="Low complexity" evidence="5">
    <location>
        <begin position="239"/>
        <end position="252"/>
    </location>
</feature>
<protein>
    <recommendedName>
        <fullName evidence="7">DAN domain-containing protein</fullName>
    </recommendedName>
</protein>
<feature type="signal peptide" evidence="6">
    <location>
        <begin position="1"/>
        <end position="30"/>
    </location>
</feature>
<dbReference type="InterPro" id="IPR004133">
    <property type="entry name" value="DAN_dom"/>
</dbReference>
<keyword evidence="2" id="KW-0964">Secreted</keyword>
<dbReference type="PANTHER" id="PTHR15283">
    <property type="entry name" value="GREMLIN 1"/>
    <property type="match status" value="1"/>
</dbReference>
<evidence type="ECO:0000256" key="1">
    <source>
        <dbReference type="ARBA" id="ARBA00004613"/>
    </source>
</evidence>
<comment type="subcellular location">
    <subcellularLocation>
        <location evidence="1">Secreted</location>
    </subcellularLocation>
</comment>
<evidence type="ECO:0000313" key="8">
    <source>
        <dbReference type="EMBL" id="CAL8143786.1"/>
    </source>
</evidence>
<dbReference type="Proteomes" id="UP001642540">
    <property type="component" value="Unassembled WGS sequence"/>
</dbReference>